<dbReference type="EMBL" id="JAULSV010000003">
    <property type="protein sequence ID" value="KAK0648720.1"/>
    <property type="molecule type" value="Genomic_DNA"/>
</dbReference>
<dbReference type="AlphaFoldDB" id="A0AA39YCY9"/>
<evidence type="ECO:0000313" key="2">
    <source>
        <dbReference type="EMBL" id="KAK0648720.1"/>
    </source>
</evidence>
<accession>A0AA39YCY9</accession>
<keyword evidence="1" id="KW-0812">Transmembrane</keyword>
<evidence type="ECO:0000313" key="3">
    <source>
        <dbReference type="Proteomes" id="UP001174936"/>
    </source>
</evidence>
<dbReference type="Proteomes" id="UP001174936">
    <property type="component" value="Unassembled WGS sequence"/>
</dbReference>
<sequence length="329" mass="36964">MTRAELMKHYFSAVRESDDEDIPLADREEAFILAARILTMVHVKAADDYDPIVSMAISRDDFGQRPLPATVWPADRPLQVSILEAFPAREHPSLQGDDMEAAAIIKPNLTAHNVRKVAGLTIAGTSNLRDHLRLNQSTGVVLVFHHTSFLKEHLLLTHPRDERSKMGDGDGVMGEKAEEKGGKGVWVHALPRELALETLYTIHLLFPLLDDKSSALLRTLIANQRFDPDCLNFGTAIFETAEEKERAIRFPVWGSRLMDLYEEIENPKPRTLLDSWLERKSRARHVMMVTIFSFAAAVLLGFLSLCVGIFQAFVAWEQWKDASVPALSS</sequence>
<comment type="caution">
    <text evidence="2">The sequence shown here is derived from an EMBL/GenBank/DDBJ whole genome shotgun (WGS) entry which is preliminary data.</text>
</comment>
<name>A0AA39YCY9_9PEZI</name>
<protein>
    <submittedName>
        <fullName evidence="2">Uncharacterized protein</fullName>
    </submittedName>
</protein>
<keyword evidence="1" id="KW-0472">Membrane</keyword>
<keyword evidence="3" id="KW-1185">Reference proteome</keyword>
<reference evidence="2" key="1">
    <citation type="submission" date="2023-06" db="EMBL/GenBank/DDBJ databases">
        <title>Genome-scale phylogeny and comparative genomics of the fungal order Sordariales.</title>
        <authorList>
            <consortium name="Lawrence Berkeley National Laboratory"/>
            <person name="Hensen N."/>
            <person name="Bonometti L."/>
            <person name="Westerberg I."/>
            <person name="Brannstrom I.O."/>
            <person name="Guillou S."/>
            <person name="Cros-Aarteil S."/>
            <person name="Calhoun S."/>
            <person name="Haridas S."/>
            <person name="Kuo A."/>
            <person name="Mondo S."/>
            <person name="Pangilinan J."/>
            <person name="Riley R."/>
            <person name="Labutti K."/>
            <person name="Andreopoulos B."/>
            <person name="Lipzen A."/>
            <person name="Chen C."/>
            <person name="Yanf M."/>
            <person name="Daum C."/>
            <person name="Ng V."/>
            <person name="Clum A."/>
            <person name="Steindorff A."/>
            <person name="Ohm R."/>
            <person name="Martin F."/>
            <person name="Silar P."/>
            <person name="Natvig D."/>
            <person name="Lalanne C."/>
            <person name="Gautier V."/>
            <person name="Ament-Velasquez S.L."/>
            <person name="Kruys A."/>
            <person name="Hutchinson M.I."/>
            <person name="Powell A.J."/>
            <person name="Barry K."/>
            <person name="Miller A.N."/>
            <person name="Grigoriev I.V."/>
            <person name="Debuchy R."/>
            <person name="Gladieux P."/>
            <person name="Thoren M.H."/>
            <person name="Johannesson H."/>
        </authorList>
    </citation>
    <scope>NUCLEOTIDE SEQUENCE</scope>
    <source>
        <strain evidence="2">SMH2532-1</strain>
    </source>
</reference>
<organism evidence="2 3">
    <name type="scientific">Cercophora newfieldiana</name>
    <dbReference type="NCBI Taxonomy" id="92897"/>
    <lineage>
        <taxon>Eukaryota</taxon>
        <taxon>Fungi</taxon>
        <taxon>Dikarya</taxon>
        <taxon>Ascomycota</taxon>
        <taxon>Pezizomycotina</taxon>
        <taxon>Sordariomycetes</taxon>
        <taxon>Sordariomycetidae</taxon>
        <taxon>Sordariales</taxon>
        <taxon>Lasiosphaeriaceae</taxon>
        <taxon>Cercophora</taxon>
    </lineage>
</organism>
<gene>
    <name evidence="2" type="ORF">B0T16DRAFT_408661</name>
</gene>
<keyword evidence="1" id="KW-1133">Transmembrane helix</keyword>
<feature type="transmembrane region" description="Helical" evidence="1">
    <location>
        <begin position="286"/>
        <end position="314"/>
    </location>
</feature>
<evidence type="ECO:0000256" key="1">
    <source>
        <dbReference type="SAM" id="Phobius"/>
    </source>
</evidence>
<proteinExistence type="predicted"/>